<protein>
    <submittedName>
        <fullName evidence="1">BED-type domain-containing protein</fullName>
    </submittedName>
</protein>
<accession>A0ACB8NSZ4</accession>
<comment type="caution">
    <text evidence="1">The sequence shown here is derived from an EMBL/GenBank/DDBJ whole genome shotgun (WGS) entry which is preliminary data.</text>
</comment>
<gene>
    <name evidence="1" type="ORF">KPL71_000857</name>
</gene>
<reference evidence="2" key="1">
    <citation type="journal article" date="2023" name="Hortic. Res.">
        <title>A chromosome-level phased genome enabling allele-level studies in sweet orange: a case study on citrus Huanglongbing tolerance.</title>
        <authorList>
            <person name="Wu B."/>
            <person name="Yu Q."/>
            <person name="Deng Z."/>
            <person name="Duan Y."/>
            <person name="Luo F."/>
            <person name="Gmitter F. Jr."/>
        </authorList>
    </citation>
    <scope>NUCLEOTIDE SEQUENCE [LARGE SCALE GENOMIC DNA]</scope>
    <source>
        <strain evidence="2">cv. Valencia</strain>
    </source>
</reference>
<organism evidence="1 2">
    <name type="scientific">Citrus sinensis</name>
    <name type="common">Sweet orange</name>
    <name type="synonym">Citrus aurantium var. sinensis</name>
    <dbReference type="NCBI Taxonomy" id="2711"/>
    <lineage>
        <taxon>Eukaryota</taxon>
        <taxon>Viridiplantae</taxon>
        <taxon>Streptophyta</taxon>
        <taxon>Embryophyta</taxon>
        <taxon>Tracheophyta</taxon>
        <taxon>Spermatophyta</taxon>
        <taxon>Magnoliopsida</taxon>
        <taxon>eudicotyledons</taxon>
        <taxon>Gunneridae</taxon>
        <taxon>Pentapetalae</taxon>
        <taxon>rosids</taxon>
        <taxon>malvids</taxon>
        <taxon>Sapindales</taxon>
        <taxon>Rutaceae</taxon>
        <taxon>Aurantioideae</taxon>
        <taxon>Citrus</taxon>
    </lineage>
</organism>
<dbReference type="Proteomes" id="UP000829398">
    <property type="component" value="Chromosome 1"/>
</dbReference>
<dbReference type="EMBL" id="CM039170">
    <property type="protein sequence ID" value="KAH9800996.1"/>
    <property type="molecule type" value="Genomic_DNA"/>
</dbReference>
<evidence type="ECO:0000313" key="1">
    <source>
        <dbReference type="EMBL" id="KAH9800996.1"/>
    </source>
</evidence>
<proteinExistence type="predicted"/>
<name>A0ACB8NSZ4_CITSI</name>
<keyword evidence="2" id="KW-1185">Reference proteome</keyword>
<evidence type="ECO:0000313" key="2">
    <source>
        <dbReference type="Proteomes" id="UP000829398"/>
    </source>
</evidence>
<sequence length="371" mass="42729">MSSATPQLVDVVHVDDDGQTRNAIPDGSIVWDHFENKIINGEQKAACNYCNSKLVSRTLKGRNFVFDQDVTRKTIARTIVKHEYPLSIVDHEGFREILSSLNPLGILDFYENEKAKNLNALTSNQSRLAITIDLWTADTQTKGYMVVTVRSLILFFLNLFFLTCLLNQNLTIIYIYILMDLNLVHKVSFMIVDNCSANDCIMEYLLIKLNRDDLILHRKLFHIRCCAHILNLIVKQGRGVINDGIAKFCASVVFWTRSCKKKEKFKEFSSRSNVKYDKQLVLDCPILWNSTCLMISIVLQNKNVFVRLKHIDGQYKCLFGEEDWQFATILEENLKSFYDVTELFSGTQYPTLNVFLQHVYSTFGSIDVTEI</sequence>